<proteinExistence type="predicted"/>
<evidence type="ECO:0000313" key="2">
    <source>
        <dbReference type="Proteomes" id="UP001567537"/>
    </source>
</evidence>
<organism evidence="1 2">
    <name type="scientific">Streptomyces pimonensis</name>
    <dbReference type="NCBI Taxonomy" id="2860288"/>
    <lineage>
        <taxon>Bacteria</taxon>
        <taxon>Bacillati</taxon>
        <taxon>Actinomycetota</taxon>
        <taxon>Actinomycetes</taxon>
        <taxon>Kitasatosporales</taxon>
        <taxon>Streptomycetaceae</taxon>
        <taxon>Streptomyces</taxon>
    </lineage>
</organism>
<comment type="caution">
    <text evidence="1">The sequence shown here is derived from an EMBL/GenBank/DDBJ whole genome shotgun (WGS) entry which is preliminary data.</text>
</comment>
<evidence type="ECO:0008006" key="3">
    <source>
        <dbReference type="Google" id="ProtNLM"/>
    </source>
</evidence>
<dbReference type="RefSeq" id="WP_371239616.1">
    <property type="nucleotide sequence ID" value="NZ_JAHWZY010000019.1"/>
</dbReference>
<sequence length="198" mass="20069">MRGFVVSAAVVAGVVMLSGCGGGDGGDDAKSGGSSAVADTAACEKAVTEQVKKSMGGDKAARDAEELPASCAGLDEATKEKIAERAAGAAIADALGGDEKESSQEPDAKADVKITACSKDEFGYPVAKLEVVNSTDKTQDMNVQVSFNGADGTRLAEGGTIVTALEPGQKAKEDAMGLKEISGKFTCKVGSVDRWESQ</sequence>
<gene>
    <name evidence="1" type="ORF">KYY02_19290</name>
</gene>
<reference evidence="1 2" key="1">
    <citation type="journal article" date="2021" name="Res Sq">
        <title>Streptomyces Pimoensis sp. nov., Isolated From the Taklimakan Desert in Xinjiang, China.</title>
        <authorList>
            <person name="Zhang P."/>
            <person name="Luo X."/>
            <person name="Luo X."/>
            <person name="Liu Z."/>
            <person name="Xia Z."/>
            <person name="Wan C."/>
            <person name="zhang L."/>
        </authorList>
    </citation>
    <scope>NUCLEOTIDE SEQUENCE [LARGE SCALE GENOMIC DNA]</scope>
    <source>
        <strain evidence="1 2">TRM75549</strain>
    </source>
</reference>
<dbReference type="EMBL" id="JAHWZY010000019">
    <property type="protein sequence ID" value="MEZ3180752.1"/>
    <property type="molecule type" value="Genomic_DNA"/>
</dbReference>
<accession>A0ABV4J1E3</accession>
<dbReference type="PROSITE" id="PS51257">
    <property type="entry name" value="PROKAR_LIPOPROTEIN"/>
    <property type="match status" value="1"/>
</dbReference>
<dbReference type="Proteomes" id="UP001567537">
    <property type="component" value="Unassembled WGS sequence"/>
</dbReference>
<keyword evidence="2" id="KW-1185">Reference proteome</keyword>
<name>A0ABV4J1E3_9ACTN</name>
<protein>
    <recommendedName>
        <fullName evidence="3">Lipoprotein</fullName>
    </recommendedName>
</protein>
<evidence type="ECO:0000313" key="1">
    <source>
        <dbReference type="EMBL" id="MEZ3180752.1"/>
    </source>
</evidence>